<dbReference type="AlphaFoldDB" id="A0ABD3HZB6"/>
<dbReference type="Proteomes" id="UP001633002">
    <property type="component" value="Unassembled WGS sequence"/>
</dbReference>
<comment type="caution">
    <text evidence="2">The sequence shown here is derived from an EMBL/GenBank/DDBJ whole genome shotgun (WGS) entry which is preliminary data.</text>
</comment>
<dbReference type="InterPro" id="IPR038595">
    <property type="entry name" value="LOR_sf"/>
</dbReference>
<comment type="similarity">
    <text evidence="1">Belongs to the LOR family.</text>
</comment>
<dbReference type="InterPro" id="IPR007612">
    <property type="entry name" value="LOR"/>
</dbReference>
<reference evidence="2 3" key="1">
    <citation type="submission" date="2024-09" db="EMBL/GenBank/DDBJ databases">
        <title>Chromosome-scale assembly of Riccia sorocarpa.</title>
        <authorList>
            <person name="Paukszto L."/>
        </authorList>
    </citation>
    <scope>NUCLEOTIDE SEQUENCE [LARGE SCALE GENOMIC DNA]</scope>
    <source>
        <strain evidence="2">LP-2024</strain>
        <tissue evidence="2">Aerial parts of the thallus</tissue>
    </source>
</reference>
<proteinExistence type="inferred from homology"/>
<organism evidence="2 3">
    <name type="scientific">Riccia sorocarpa</name>
    <dbReference type="NCBI Taxonomy" id="122646"/>
    <lineage>
        <taxon>Eukaryota</taxon>
        <taxon>Viridiplantae</taxon>
        <taxon>Streptophyta</taxon>
        <taxon>Embryophyta</taxon>
        <taxon>Marchantiophyta</taxon>
        <taxon>Marchantiopsida</taxon>
        <taxon>Marchantiidae</taxon>
        <taxon>Marchantiales</taxon>
        <taxon>Ricciaceae</taxon>
        <taxon>Riccia</taxon>
    </lineage>
</organism>
<accession>A0ABD3HZB6</accession>
<name>A0ABD3HZB6_9MARC</name>
<dbReference type="Pfam" id="PF04525">
    <property type="entry name" value="LOR"/>
    <property type="match status" value="1"/>
</dbReference>
<dbReference type="PANTHER" id="PTHR31087">
    <property type="match status" value="1"/>
</dbReference>
<keyword evidence="3" id="KW-1185">Reference proteome</keyword>
<dbReference type="SUPFAM" id="SSF54518">
    <property type="entry name" value="Tubby C-terminal domain-like"/>
    <property type="match status" value="1"/>
</dbReference>
<dbReference type="InterPro" id="IPR025659">
    <property type="entry name" value="Tubby-like_C"/>
</dbReference>
<sequence>MANVVNFLITVISFFTDPQVPTLISESSDHDIPVVVGQQYVSSKQVHLTVASHILDFNHGNFIITDDDDDTLFKLDEARVDFRKRTILLDAKDAPVVSFREKTFTLHGRYAVFRGDSGDQLFTLKDKHIRDHDEEVYEIRLDADQEPSFEVKGDFKRRNYEIIYQGMIIAAEVSAKHHFSEPGSSSPKSIIEGKRKYNVVVNPNVDQAFISTIVAIMDAVYDD</sequence>
<dbReference type="EMBL" id="JBJQOH010000002">
    <property type="protein sequence ID" value="KAL3696291.1"/>
    <property type="molecule type" value="Genomic_DNA"/>
</dbReference>
<dbReference type="PANTHER" id="PTHR31087:SF161">
    <property type="entry name" value="TUBBY C 2 FAMILY PROTEIN"/>
    <property type="match status" value="1"/>
</dbReference>
<evidence type="ECO:0000313" key="3">
    <source>
        <dbReference type="Proteomes" id="UP001633002"/>
    </source>
</evidence>
<gene>
    <name evidence="2" type="ORF">R1sor_010367</name>
</gene>
<dbReference type="Gene3D" id="2.40.160.200">
    <property type="entry name" value="LURP1-related"/>
    <property type="match status" value="1"/>
</dbReference>
<protein>
    <submittedName>
        <fullName evidence="2">Uncharacterized protein</fullName>
    </submittedName>
</protein>
<evidence type="ECO:0000256" key="1">
    <source>
        <dbReference type="ARBA" id="ARBA00005437"/>
    </source>
</evidence>
<evidence type="ECO:0000313" key="2">
    <source>
        <dbReference type="EMBL" id="KAL3696291.1"/>
    </source>
</evidence>